<dbReference type="AlphaFoldDB" id="A0A6J5Y9V5"/>
<dbReference type="Proteomes" id="UP000507245">
    <property type="component" value="Unassembled WGS sequence"/>
</dbReference>
<sequence>MNSVDPIRVCFPSRRPQMDETKNATQGARTQRGGGPDKARAKQRDGASEKRECRLAPKASRERSKAINA</sequence>
<evidence type="ECO:0000313" key="3">
    <source>
        <dbReference type="Proteomes" id="UP000507245"/>
    </source>
</evidence>
<protein>
    <submittedName>
        <fullName evidence="2">Uncharacterized protein</fullName>
    </submittedName>
</protein>
<organism evidence="2 3">
    <name type="scientific">Prunus armeniaca</name>
    <name type="common">Apricot</name>
    <name type="synonym">Armeniaca vulgaris</name>
    <dbReference type="NCBI Taxonomy" id="36596"/>
    <lineage>
        <taxon>Eukaryota</taxon>
        <taxon>Viridiplantae</taxon>
        <taxon>Streptophyta</taxon>
        <taxon>Embryophyta</taxon>
        <taxon>Tracheophyta</taxon>
        <taxon>Spermatophyta</taxon>
        <taxon>Magnoliopsida</taxon>
        <taxon>eudicotyledons</taxon>
        <taxon>Gunneridae</taxon>
        <taxon>Pentapetalae</taxon>
        <taxon>rosids</taxon>
        <taxon>fabids</taxon>
        <taxon>Rosales</taxon>
        <taxon>Rosaceae</taxon>
        <taxon>Amygdaloideae</taxon>
        <taxon>Amygdaleae</taxon>
        <taxon>Prunus</taxon>
    </lineage>
</organism>
<gene>
    <name evidence="2" type="ORF">ORAREDHAP_LOCUS49044</name>
</gene>
<evidence type="ECO:0000256" key="1">
    <source>
        <dbReference type="SAM" id="MobiDB-lite"/>
    </source>
</evidence>
<evidence type="ECO:0000313" key="2">
    <source>
        <dbReference type="EMBL" id="CAB4320318.1"/>
    </source>
</evidence>
<dbReference type="EMBL" id="CAEKKB010000008">
    <property type="protein sequence ID" value="CAB4320318.1"/>
    <property type="molecule type" value="Genomic_DNA"/>
</dbReference>
<proteinExistence type="predicted"/>
<keyword evidence="3" id="KW-1185">Reference proteome</keyword>
<accession>A0A6J5Y9V5</accession>
<feature type="region of interest" description="Disordered" evidence="1">
    <location>
        <begin position="1"/>
        <end position="69"/>
    </location>
</feature>
<name>A0A6J5Y9V5_PRUAR</name>
<reference evidence="3" key="1">
    <citation type="journal article" date="2020" name="Genome Biol.">
        <title>Gamete binning: chromosome-level and haplotype-resolved genome assembly enabled by high-throughput single-cell sequencing of gamete genomes.</title>
        <authorList>
            <person name="Campoy J.A."/>
            <person name="Sun H."/>
            <person name="Goel M."/>
            <person name="Jiao W.-B."/>
            <person name="Folz-Donahue K."/>
            <person name="Wang N."/>
            <person name="Rubio M."/>
            <person name="Liu C."/>
            <person name="Kukat C."/>
            <person name="Ruiz D."/>
            <person name="Huettel B."/>
            <person name="Schneeberger K."/>
        </authorList>
    </citation>
    <scope>NUCLEOTIDE SEQUENCE [LARGE SCALE GENOMIC DNA]</scope>
    <source>
        <strain evidence="3">cv. Rojo Pasion</strain>
    </source>
</reference>
<feature type="compositionally biased region" description="Basic and acidic residues" evidence="1">
    <location>
        <begin position="35"/>
        <end position="69"/>
    </location>
</feature>